<dbReference type="Proteomes" id="UP001577267">
    <property type="component" value="Unassembled WGS sequence"/>
</dbReference>
<reference evidence="1 2" key="1">
    <citation type="submission" date="2024-09" db="EMBL/GenBank/DDBJ databases">
        <title>Draft genome sequence of multifaceted antimicrobials producing Streptomyces sp. strain FH1.</title>
        <authorList>
            <person name="Hassan F."/>
            <person name="Ali H."/>
            <person name="Hassan N."/>
            <person name="Nawaz A."/>
        </authorList>
    </citation>
    <scope>NUCLEOTIDE SEQUENCE [LARGE SCALE GENOMIC DNA]</scope>
    <source>
        <strain evidence="1 2">FH1</strain>
    </source>
</reference>
<gene>
    <name evidence="1" type="ORF">ACE11A_18340</name>
</gene>
<comment type="caution">
    <text evidence="1">The sequence shown here is derived from an EMBL/GenBank/DDBJ whole genome shotgun (WGS) entry which is preliminary data.</text>
</comment>
<dbReference type="EMBL" id="JBHGBT010000017">
    <property type="protein sequence ID" value="MFB4196306.1"/>
    <property type="molecule type" value="Genomic_DNA"/>
</dbReference>
<evidence type="ECO:0000313" key="2">
    <source>
        <dbReference type="Proteomes" id="UP001577267"/>
    </source>
</evidence>
<evidence type="ECO:0000313" key="1">
    <source>
        <dbReference type="EMBL" id="MFB4196306.1"/>
    </source>
</evidence>
<sequence length="56" mass="6238">MTEEPCIPEFIDGTYYGCDNCVECVEAEADAIDADVEHGAITVEEARDRHYRNGTL</sequence>
<keyword evidence="2" id="KW-1185">Reference proteome</keyword>
<proteinExistence type="predicted"/>
<organism evidence="1 2">
    <name type="scientific">Streptomyces carpaticus</name>
    <dbReference type="NCBI Taxonomy" id="285558"/>
    <lineage>
        <taxon>Bacteria</taxon>
        <taxon>Bacillati</taxon>
        <taxon>Actinomycetota</taxon>
        <taxon>Actinomycetes</taxon>
        <taxon>Kitasatosporales</taxon>
        <taxon>Streptomycetaceae</taxon>
        <taxon>Streptomyces</taxon>
    </lineage>
</organism>
<dbReference type="RefSeq" id="WP_375064176.1">
    <property type="nucleotide sequence ID" value="NZ_JBHGBT010000017.1"/>
</dbReference>
<name>A0ABV4ZQ96_9ACTN</name>
<protein>
    <submittedName>
        <fullName evidence="1">Uncharacterized protein</fullName>
    </submittedName>
</protein>
<accession>A0ABV4ZQ96</accession>